<dbReference type="PROSITE" id="PS51257">
    <property type="entry name" value="PROKAR_LIPOPROTEIN"/>
    <property type="match status" value="1"/>
</dbReference>
<evidence type="ECO:0000256" key="1">
    <source>
        <dbReference type="ARBA" id="ARBA00004141"/>
    </source>
</evidence>
<dbReference type="GO" id="GO:0034703">
    <property type="term" value="C:cation channel complex"/>
    <property type="evidence" value="ECO:0007669"/>
    <property type="project" value="TreeGrafter"/>
</dbReference>
<feature type="transmembrane region" description="Helical" evidence="8">
    <location>
        <begin position="105"/>
        <end position="124"/>
    </location>
</feature>
<evidence type="ECO:0000256" key="5">
    <source>
        <dbReference type="ARBA" id="ARBA00023065"/>
    </source>
</evidence>
<proteinExistence type="predicted"/>
<feature type="domain" description="Ion transport" evidence="9">
    <location>
        <begin position="1"/>
        <end position="135"/>
    </location>
</feature>
<organism evidence="12">
    <name type="scientific">Soboliphyme baturini</name>
    <dbReference type="NCBI Taxonomy" id="241478"/>
    <lineage>
        <taxon>Eukaryota</taxon>
        <taxon>Metazoa</taxon>
        <taxon>Ecdysozoa</taxon>
        <taxon>Nematoda</taxon>
        <taxon>Enoplea</taxon>
        <taxon>Dorylaimia</taxon>
        <taxon>Dioctophymatida</taxon>
        <taxon>Dioctophymatoidea</taxon>
        <taxon>Soboliphymatidae</taxon>
        <taxon>Soboliphyme</taxon>
    </lineage>
</organism>
<evidence type="ECO:0000256" key="7">
    <source>
        <dbReference type="ARBA" id="ARBA00023303"/>
    </source>
</evidence>
<keyword evidence="6 8" id="KW-0472">Membrane</keyword>
<keyword evidence="11" id="KW-1185">Reference proteome</keyword>
<comment type="subcellular location">
    <subcellularLocation>
        <location evidence="1">Membrane</location>
        <topology evidence="1">Multi-pass membrane protein</topology>
    </subcellularLocation>
</comment>
<gene>
    <name evidence="10" type="ORF">SBAD_LOCUS8175</name>
</gene>
<keyword evidence="2" id="KW-0813">Transport</keyword>
<dbReference type="PANTHER" id="PTHR10117">
    <property type="entry name" value="TRANSIENT RECEPTOR POTENTIAL CHANNEL"/>
    <property type="match status" value="1"/>
</dbReference>
<evidence type="ECO:0000256" key="4">
    <source>
        <dbReference type="ARBA" id="ARBA00022989"/>
    </source>
</evidence>
<dbReference type="PANTHER" id="PTHR10117:SF54">
    <property type="entry name" value="TRANSIENT RECEPTOR POTENTIAL-GAMMA PROTEIN"/>
    <property type="match status" value="1"/>
</dbReference>
<dbReference type="AlphaFoldDB" id="A0A183IX24"/>
<dbReference type="Proteomes" id="UP000270296">
    <property type="component" value="Unassembled WGS sequence"/>
</dbReference>
<protein>
    <submittedName>
        <fullName evidence="12">Ion_trans domain-containing protein</fullName>
    </submittedName>
</protein>
<accession>A0A183IX24</accession>
<evidence type="ECO:0000313" key="12">
    <source>
        <dbReference type="WBParaSite" id="SBAD_0000847201-mRNA-1"/>
    </source>
</evidence>
<dbReference type="InterPro" id="IPR005821">
    <property type="entry name" value="Ion_trans_dom"/>
</dbReference>
<dbReference type="WBParaSite" id="SBAD_0000847201-mRNA-1">
    <property type="protein sequence ID" value="SBAD_0000847201-mRNA-1"/>
    <property type="gene ID" value="SBAD_0000847201"/>
</dbReference>
<evidence type="ECO:0000256" key="2">
    <source>
        <dbReference type="ARBA" id="ARBA00022448"/>
    </source>
</evidence>
<dbReference type="Pfam" id="PF00520">
    <property type="entry name" value="Ion_trans"/>
    <property type="match status" value="1"/>
</dbReference>
<evidence type="ECO:0000313" key="10">
    <source>
        <dbReference type="EMBL" id="VDP15649.1"/>
    </source>
</evidence>
<name>A0A183IX24_9BILA</name>
<keyword evidence="4 8" id="KW-1133">Transmembrane helix</keyword>
<dbReference type="InterPro" id="IPR002153">
    <property type="entry name" value="TRPC_channel"/>
</dbReference>
<evidence type="ECO:0000256" key="6">
    <source>
        <dbReference type="ARBA" id="ARBA00023136"/>
    </source>
</evidence>
<dbReference type="GO" id="GO:0070679">
    <property type="term" value="F:inositol 1,4,5 trisphosphate binding"/>
    <property type="evidence" value="ECO:0007669"/>
    <property type="project" value="TreeGrafter"/>
</dbReference>
<dbReference type="PRINTS" id="PR01097">
    <property type="entry name" value="TRNSRECEPTRP"/>
</dbReference>
<evidence type="ECO:0000313" key="11">
    <source>
        <dbReference type="Proteomes" id="UP000270296"/>
    </source>
</evidence>
<reference evidence="12" key="1">
    <citation type="submission" date="2016-06" db="UniProtKB">
        <authorList>
            <consortium name="WormBaseParasite"/>
        </authorList>
    </citation>
    <scope>IDENTIFICATION</scope>
</reference>
<keyword evidence="5" id="KW-0406">Ion transport</keyword>
<dbReference type="OrthoDB" id="2373987at2759"/>
<dbReference type="EMBL" id="UZAM01011331">
    <property type="protein sequence ID" value="VDP15649.1"/>
    <property type="molecule type" value="Genomic_DNA"/>
</dbReference>
<keyword evidence="3 8" id="KW-0812">Transmembrane</keyword>
<evidence type="ECO:0000256" key="3">
    <source>
        <dbReference type="ARBA" id="ARBA00022692"/>
    </source>
</evidence>
<feature type="transmembrane region" description="Helical" evidence="8">
    <location>
        <begin position="6"/>
        <end position="31"/>
    </location>
</feature>
<dbReference type="GO" id="GO:0005886">
    <property type="term" value="C:plasma membrane"/>
    <property type="evidence" value="ECO:0007669"/>
    <property type="project" value="TreeGrafter"/>
</dbReference>
<dbReference type="GO" id="GO:0015279">
    <property type="term" value="F:store-operated calcium channel activity"/>
    <property type="evidence" value="ECO:0007669"/>
    <property type="project" value="TreeGrafter"/>
</dbReference>
<evidence type="ECO:0000259" key="9">
    <source>
        <dbReference type="Pfam" id="PF00520"/>
    </source>
</evidence>
<evidence type="ECO:0000256" key="8">
    <source>
        <dbReference type="SAM" id="Phobius"/>
    </source>
</evidence>
<keyword evidence="7" id="KW-0407">Ion channel</keyword>
<dbReference type="GO" id="GO:0051480">
    <property type="term" value="P:regulation of cytosolic calcium ion concentration"/>
    <property type="evidence" value="ECO:0007669"/>
    <property type="project" value="TreeGrafter"/>
</dbReference>
<reference evidence="10 11" key="2">
    <citation type="submission" date="2018-11" db="EMBL/GenBank/DDBJ databases">
        <authorList>
            <consortium name="Pathogen Informatics"/>
        </authorList>
    </citation>
    <scope>NUCLEOTIDE SEQUENCE [LARGE SCALE GENOMIC DNA]</scope>
</reference>
<sequence length="286" mass="33410">MVIDILKFFFVYSLVLFAFACGLNQLFWYYATMRQNECGKSNNKYLPEDVQKEMAASCDPEYSAFANLYNTIETLFWSILGVFDLDHLRLKENHVITEWAGKTMLGTYGIISVVVLLNMLIAMMSNSYQYISDQSDVEWKFARSKLWIEYFDESGTLPPPFNIVPSPKSFWNAFIWLIDRCCHVSLKKLLRARRTVRLEKILKRVSDMENNYQFVIRNLVKRYIANIQHKKQNMEGVTEDDIAELKQDISAFRYELLAVLRRAGFETNGAESNSKNSKTMLNHFLT</sequence>